<dbReference type="GO" id="GO:0016301">
    <property type="term" value="F:kinase activity"/>
    <property type="evidence" value="ECO:0007669"/>
    <property type="project" value="UniProtKB-KW"/>
</dbReference>
<dbReference type="SMART" id="SM00471">
    <property type="entry name" value="HDc"/>
    <property type="match status" value="1"/>
</dbReference>
<dbReference type="SMART" id="SM00065">
    <property type="entry name" value="GAF"/>
    <property type="match status" value="1"/>
</dbReference>
<dbReference type="CDD" id="cd00077">
    <property type="entry name" value="HDc"/>
    <property type="match status" value="1"/>
</dbReference>
<dbReference type="HOGENOM" id="CLU_000445_92_13_9"/>
<dbReference type="InterPro" id="IPR003607">
    <property type="entry name" value="HD/PDEase_dom"/>
</dbReference>
<evidence type="ECO:0000313" key="3">
    <source>
        <dbReference type="Proteomes" id="UP000032633"/>
    </source>
</evidence>
<dbReference type="Pfam" id="PF13185">
    <property type="entry name" value="GAF_2"/>
    <property type="match status" value="1"/>
</dbReference>
<keyword evidence="2" id="KW-0808">Transferase</keyword>
<sequence>MPDDIRPEQLLGIVFDYTAQIASECRLGRVLSLLADMGCEMIAAERCKIWLIDKRSRELYTIGQSHFEQTRIPHGSGIVGYAVATGEIVVTDHAKAAPRRNAQNDRRTTCQPTKGMIIIPFSGADGQPLGAFQAINKRTPSGTFSKADASLLSLAASYAGKSLESVILQEEIAATQQEILYIMGQVGETGNHVRRVAEYSYLLALGLGLPKGDAERIKVISPMHDIGKAAIPDAVLNKPGKLTDEEYRIMQRHAEIGYKMLISSQRELMRTAALVAYQHHEKWDGTGYPQRLKGEDIHLYARITAVADVFDALGSDRVYKRAWEMDQILSLFHSERGKHFDPDVVDALMKQLQPVLEIRSLYQD</sequence>
<organism evidence="2 3">
    <name type="scientific">Paenibacillus beijingensis</name>
    <dbReference type="NCBI Taxonomy" id="1126833"/>
    <lineage>
        <taxon>Bacteria</taxon>
        <taxon>Bacillati</taxon>
        <taxon>Bacillota</taxon>
        <taxon>Bacilli</taxon>
        <taxon>Bacillales</taxon>
        <taxon>Paenibacillaceae</taxon>
        <taxon>Paenibacillus</taxon>
    </lineage>
</organism>
<proteinExistence type="predicted"/>
<reference evidence="2 3" key="1">
    <citation type="journal article" date="2015" name="J. Biotechnol.">
        <title>Complete genome sequence of Paenibacillus beijingensis 7188(T) (=DSM 24997(T)), a novel rhizobacterium from jujube garden soil.</title>
        <authorList>
            <person name="Kwak Y."/>
            <person name="Shin J.H."/>
        </authorList>
    </citation>
    <scope>NUCLEOTIDE SEQUENCE [LARGE SCALE GENOMIC DNA]</scope>
    <source>
        <strain evidence="2 3">DSM 24997</strain>
    </source>
</reference>
<gene>
    <name evidence="2" type="ORF">VN24_00540</name>
</gene>
<dbReference type="Gene3D" id="3.30.450.40">
    <property type="match status" value="1"/>
</dbReference>
<evidence type="ECO:0000313" key="2">
    <source>
        <dbReference type="EMBL" id="AJY77397.1"/>
    </source>
</evidence>
<dbReference type="PANTHER" id="PTHR45228:SF9">
    <property type="entry name" value="3'3'-CGAMP-SPECIFIC PHOSPHODIESTERASE 2"/>
    <property type="match status" value="1"/>
</dbReference>
<name>A0A0D5NQV2_9BACL</name>
<dbReference type="Gene3D" id="1.10.3210.10">
    <property type="entry name" value="Hypothetical protein af1432"/>
    <property type="match status" value="1"/>
</dbReference>
<dbReference type="AlphaFoldDB" id="A0A0D5NQV2"/>
<protein>
    <submittedName>
        <fullName evidence="2">Histidine kinase</fullName>
    </submittedName>
</protein>
<feature type="domain" description="HD-GYP" evidence="1">
    <location>
        <begin position="167"/>
        <end position="364"/>
    </location>
</feature>
<dbReference type="PATRIC" id="fig|1126833.4.peg.128"/>
<dbReference type="Pfam" id="PF13487">
    <property type="entry name" value="HD_5"/>
    <property type="match status" value="1"/>
</dbReference>
<reference evidence="3" key="2">
    <citation type="submission" date="2015-03" db="EMBL/GenBank/DDBJ databases">
        <title>Genome sequence of Paenibacillus beijingensis strain DSM 24997T.</title>
        <authorList>
            <person name="Kwak Y."/>
            <person name="Shin J.-H."/>
        </authorList>
    </citation>
    <scope>NUCLEOTIDE SEQUENCE [LARGE SCALE GENOMIC DNA]</scope>
    <source>
        <strain evidence="3">DSM 24997</strain>
    </source>
</reference>
<dbReference type="InterPro" id="IPR037522">
    <property type="entry name" value="HD_GYP_dom"/>
</dbReference>
<dbReference type="PANTHER" id="PTHR45228">
    <property type="entry name" value="CYCLIC DI-GMP PHOSPHODIESTERASE TM_0186-RELATED"/>
    <property type="match status" value="1"/>
</dbReference>
<dbReference type="InterPro" id="IPR003018">
    <property type="entry name" value="GAF"/>
</dbReference>
<keyword evidence="2" id="KW-0418">Kinase</keyword>
<evidence type="ECO:0000259" key="1">
    <source>
        <dbReference type="PROSITE" id="PS51832"/>
    </source>
</evidence>
<dbReference type="STRING" id="1126833.VN24_00540"/>
<keyword evidence="3" id="KW-1185">Reference proteome</keyword>
<dbReference type="Proteomes" id="UP000032633">
    <property type="component" value="Chromosome"/>
</dbReference>
<accession>A0A0D5NQV2</accession>
<dbReference type="InterPro" id="IPR029016">
    <property type="entry name" value="GAF-like_dom_sf"/>
</dbReference>
<dbReference type="EMBL" id="CP011058">
    <property type="protein sequence ID" value="AJY77397.1"/>
    <property type="molecule type" value="Genomic_DNA"/>
</dbReference>
<dbReference type="SUPFAM" id="SSF55781">
    <property type="entry name" value="GAF domain-like"/>
    <property type="match status" value="1"/>
</dbReference>
<dbReference type="KEGG" id="pbj:VN24_00540"/>
<dbReference type="PROSITE" id="PS51832">
    <property type="entry name" value="HD_GYP"/>
    <property type="match status" value="1"/>
</dbReference>
<dbReference type="InterPro" id="IPR052020">
    <property type="entry name" value="Cyclic_di-GMP/3'3'-cGAMP_PDE"/>
</dbReference>
<dbReference type="SUPFAM" id="SSF109604">
    <property type="entry name" value="HD-domain/PDEase-like"/>
    <property type="match status" value="1"/>
</dbReference>